<dbReference type="InterPro" id="IPR018200">
    <property type="entry name" value="USP_CS"/>
</dbReference>
<dbReference type="PANTHER" id="PTHR24006:SF888">
    <property type="entry name" value="UBIQUITIN CARBOXYL-TERMINAL HYDROLASE 30"/>
    <property type="match status" value="1"/>
</dbReference>
<dbReference type="GO" id="GO:0004843">
    <property type="term" value="F:cysteine-type deubiquitinase activity"/>
    <property type="evidence" value="ECO:0007669"/>
    <property type="project" value="UniProtKB-UniRule"/>
</dbReference>
<comment type="catalytic activity">
    <reaction evidence="1 7">
        <text>Thiol-dependent hydrolysis of ester, thioester, amide, peptide and isopeptide bonds formed by the C-terminal Gly of ubiquitin (a 76-residue protein attached to proteins as an intracellular targeting signal).</text>
        <dbReference type="EC" id="3.4.19.12"/>
    </reaction>
</comment>
<dbReference type="InterPro" id="IPR001394">
    <property type="entry name" value="Peptidase_C19_UCH"/>
</dbReference>
<dbReference type="InterPro" id="IPR038765">
    <property type="entry name" value="Papain-like_cys_pep_sf"/>
</dbReference>
<dbReference type="GO" id="GO:0005634">
    <property type="term" value="C:nucleus"/>
    <property type="evidence" value="ECO:0007669"/>
    <property type="project" value="TreeGrafter"/>
</dbReference>
<dbReference type="EMBL" id="KV003989">
    <property type="protein sequence ID" value="KZV35912.1"/>
    <property type="molecule type" value="Genomic_DNA"/>
</dbReference>
<evidence type="ECO:0000259" key="9">
    <source>
        <dbReference type="PROSITE" id="PS50235"/>
    </source>
</evidence>
<comment type="function">
    <text evidence="7">Recognizes and hydrolyzes the peptide bond at the C-terminal Gly of ubiquitin. Involved in the processing of poly-ubiquitin precursors as well as that of ubiquitinated proteins.</text>
</comment>
<feature type="domain" description="USP" evidence="9">
    <location>
        <begin position="80"/>
        <end position="597"/>
    </location>
</feature>
<name>A0A2Z7BMM5_9LAMI</name>
<proteinExistence type="inferred from homology"/>
<accession>A0A2Z7BMM5</accession>
<evidence type="ECO:0000313" key="11">
    <source>
        <dbReference type="Proteomes" id="UP000250235"/>
    </source>
</evidence>
<keyword evidence="4 7" id="KW-0833">Ubl conjugation pathway</keyword>
<dbReference type="AlphaFoldDB" id="A0A2Z7BMM5"/>
<dbReference type="Gene3D" id="3.90.70.10">
    <property type="entry name" value="Cysteine proteinases"/>
    <property type="match status" value="1"/>
</dbReference>
<dbReference type="InterPro" id="IPR028889">
    <property type="entry name" value="USP"/>
</dbReference>
<dbReference type="PROSITE" id="PS00972">
    <property type="entry name" value="USP_1"/>
    <property type="match status" value="1"/>
</dbReference>
<dbReference type="Pfam" id="PF00443">
    <property type="entry name" value="UCH"/>
    <property type="match status" value="1"/>
</dbReference>
<dbReference type="SUPFAM" id="SSF54001">
    <property type="entry name" value="Cysteine proteinases"/>
    <property type="match status" value="1"/>
</dbReference>
<evidence type="ECO:0000256" key="3">
    <source>
        <dbReference type="ARBA" id="ARBA00022670"/>
    </source>
</evidence>
<organism evidence="10 11">
    <name type="scientific">Dorcoceras hygrometricum</name>
    <dbReference type="NCBI Taxonomy" id="472368"/>
    <lineage>
        <taxon>Eukaryota</taxon>
        <taxon>Viridiplantae</taxon>
        <taxon>Streptophyta</taxon>
        <taxon>Embryophyta</taxon>
        <taxon>Tracheophyta</taxon>
        <taxon>Spermatophyta</taxon>
        <taxon>Magnoliopsida</taxon>
        <taxon>eudicotyledons</taxon>
        <taxon>Gunneridae</taxon>
        <taxon>Pentapetalae</taxon>
        <taxon>asterids</taxon>
        <taxon>lamiids</taxon>
        <taxon>Lamiales</taxon>
        <taxon>Gesneriaceae</taxon>
        <taxon>Didymocarpoideae</taxon>
        <taxon>Trichosporeae</taxon>
        <taxon>Loxocarpinae</taxon>
        <taxon>Dorcoceras</taxon>
    </lineage>
</organism>
<keyword evidence="5 7" id="KW-0378">Hydrolase</keyword>
<dbReference type="Proteomes" id="UP000250235">
    <property type="component" value="Unassembled WGS sequence"/>
</dbReference>
<protein>
    <recommendedName>
        <fullName evidence="7">Ubiquitin carboxyl-terminal hydrolase</fullName>
        <ecNumber evidence="7">3.4.19.12</ecNumber>
    </recommendedName>
</protein>
<keyword evidence="11" id="KW-1185">Reference proteome</keyword>
<comment type="similarity">
    <text evidence="2 7">Belongs to the peptidase C19 family.</text>
</comment>
<keyword evidence="6 7" id="KW-0788">Thiol protease</keyword>
<dbReference type="PROSITE" id="PS00973">
    <property type="entry name" value="USP_2"/>
    <property type="match status" value="1"/>
</dbReference>
<dbReference type="InterPro" id="IPR050164">
    <property type="entry name" value="Peptidase_C19"/>
</dbReference>
<sequence>MKIQEISKFSSLIHKFKHGSKFPLQVHWVSSSGLKISTILGVLSVVGIILGTKDNKFRDFVYVLLSSNKGVPSPRGWSVPGLQNYGNNCFLNVILQALASCSRFQKYLGEILEEYELSSVEGGDQTMPLVNSLTSLVEELCTVRHRKTAISPRNVMIALDHYMPNFNLTRQQDAEEAFTYLLSLLREELSEHYVPNKRSLSDLPAFPYGRIITKSSEEETDTQRWRRIFLGPFDGILGSIIICRSCSFQISLDFQQFHSLHFSPPTSSDGAIVDGCTLEDCLKHFFAAERLENYHCCHCWHIAAIKYVSAIAGDTTDTETLQNCSRNDSCHCKTLSSLEAFPWSNMYSHTFRKQSLARSPKILCIHLQRASLNLFGQSVKLQGHLSFPSVLDMSPFINFEAGNEKREKIFPFGTSNEKFKNSYPNLKNQNLQHDLGMPLAAKSFSSEPEAPGEHGRNATICQDGHCAHASEGGSSSLNSSPHSDGNFSSSLKASEAGPSSLVSTRFGEGNSGINLPPMPLKRQNYRLVSVVEHFGSGHSGHYTVYRKVTAKIDDEDPVALLESAIEEWYCISDSDVNGVSEKDVLGANASILFYERMNDSRF</sequence>
<evidence type="ECO:0000256" key="6">
    <source>
        <dbReference type="ARBA" id="ARBA00022807"/>
    </source>
</evidence>
<dbReference type="GO" id="GO:0005829">
    <property type="term" value="C:cytosol"/>
    <property type="evidence" value="ECO:0007669"/>
    <property type="project" value="TreeGrafter"/>
</dbReference>
<keyword evidence="3 7" id="KW-0645">Protease</keyword>
<evidence type="ECO:0000313" key="10">
    <source>
        <dbReference type="EMBL" id="KZV35912.1"/>
    </source>
</evidence>
<dbReference type="PANTHER" id="PTHR24006">
    <property type="entry name" value="UBIQUITIN CARBOXYL-TERMINAL HYDROLASE"/>
    <property type="match status" value="1"/>
</dbReference>
<dbReference type="OrthoDB" id="2248014at2759"/>
<evidence type="ECO:0000256" key="5">
    <source>
        <dbReference type="ARBA" id="ARBA00022801"/>
    </source>
</evidence>
<dbReference type="PROSITE" id="PS50235">
    <property type="entry name" value="USP_3"/>
    <property type="match status" value="1"/>
</dbReference>
<dbReference type="EC" id="3.4.19.12" evidence="7"/>
<reference evidence="10 11" key="1">
    <citation type="journal article" date="2015" name="Proc. Natl. Acad. Sci. U.S.A.">
        <title>The resurrection genome of Boea hygrometrica: A blueprint for survival of dehydration.</title>
        <authorList>
            <person name="Xiao L."/>
            <person name="Yang G."/>
            <person name="Zhang L."/>
            <person name="Yang X."/>
            <person name="Zhao S."/>
            <person name="Ji Z."/>
            <person name="Zhou Q."/>
            <person name="Hu M."/>
            <person name="Wang Y."/>
            <person name="Chen M."/>
            <person name="Xu Y."/>
            <person name="Jin H."/>
            <person name="Xiao X."/>
            <person name="Hu G."/>
            <person name="Bao F."/>
            <person name="Hu Y."/>
            <person name="Wan P."/>
            <person name="Li L."/>
            <person name="Deng X."/>
            <person name="Kuang T."/>
            <person name="Xiang C."/>
            <person name="Zhu J.K."/>
            <person name="Oliver M.J."/>
            <person name="He Y."/>
        </authorList>
    </citation>
    <scope>NUCLEOTIDE SEQUENCE [LARGE SCALE GENOMIC DNA]</scope>
    <source>
        <strain evidence="11">cv. XS01</strain>
    </source>
</reference>
<evidence type="ECO:0000256" key="8">
    <source>
        <dbReference type="SAM" id="MobiDB-lite"/>
    </source>
</evidence>
<dbReference type="GO" id="GO:0016579">
    <property type="term" value="P:protein deubiquitination"/>
    <property type="evidence" value="ECO:0007669"/>
    <property type="project" value="InterPro"/>
</dbReference>
<gene>
    <name evidence="10" type="ORF">F511_33707</name>
</gene>
<evidence type="ECO:0000256" key="2">
    <source>
        <dbReference type="ARBA" id="ARBA00009085"/>
    </source>
</evidence>
<evidence type="ECO:0000256" key="4">
    <source>
        <dbReference type="ARBA" id="ARBA00022786"/>
    </source>
</evidence>
<evidence type="ECO:0000256" key="1">
    <source>
        <dbReference type="ARBA" id="ARBA00000707"/>
    </source>
</evidence>
<feature type="region of interest" description="Disordered" evidence="8">
    <location>
        <begin position="469"/>
        <end position="494"/>
    </location>
</feature>
<feature type="compositionally biased region" description="Low complexity" evidence="8">
    <location>
        <begin position="470"/>
        <end position="485"/>
    </location>
</feature>
<dbReference type="GO" id="GO:0006508">
    <property type="term" value="P:proteolysis"/>
    <property type="evidence" value="ECO:0007669"/>
    <property type="project" value="UniProtKB-KW"/>
</dbReference>
<evidence type="ECO:0000256" key="7">
    <source>
        <dbReference type="RuleBase" id="RU366025"/>
    </source>
</evidence>